<dbReference type="GO" id="GO:0000271">
    <property type="term" value="P:polysaccharide biosynthetic process"/>
    <property type="evidence" value="ECO:0007669"/>
    <property type="project" value="InterPro"/>
</dbReference>
<dbReference type="InterPro" id="IPR001173">
    <property type="entry name" value="Glyco_trans_2-like"/>
</dbReference>
<reference evidence="2 3" key="1">
    <citation type="submission" date="2014-01" db="EMBL/GenBank/DDBJ databases">
        <title>Roseivivax halodurans JCM 10272 Genome Sequencing.</title>
        <authorList>
            <person name="Lai Q."/>
            <person name="Li G."/>
            <person name="Shao Z."/>
        </authorList>
    </citation>
    <scope>NUCLEOTIDE SEQUENCE [LARGE SCALE GENOMIC DNA]</scope>
    <source>
        <strain evidence="2 3">JCM 10272</strain>
    </source>
</reference>
<evidence type="ECO:0000313" key="2">
    <source>
        <dbReference type="EMBL" id="ETX13471.1"/>
    </source>
</evidence>
<dbReference type="PANTHER" id="PTHR22916:SF3">
    <property type="entry name" value="UDP-GLCNAC:BETAGAL BETA-1,3-N-ACETYLGLUCOSAMINYLTRANSFERASE-LIKE PROTEIN 1"/>
    <property type="match status" value="1"/>
</dbReference>
<dbReference type="InterPro" id="IPR029044">
    <property type="entry name" value="Nucleotide-diphossugar_trans"/>
</dbReference>
<dbReference type="InterPro" id="IPR007833">
    <property type="entry name" value="Capsule_polysaccharide_synth"/>
</dbReference>
<dbReference type="PATRIC" id="fig|1449350.3.peg.3363"/>
<dbReference type="eggNOG" id="COG1216">
    <property type="taxonomic scope" value="Bacteria"/>
</dbReference>
<dbReference type="SUPFAM" id="SSF53448">
    <property type="entry name" value="Nucleotide-diphospho-sugar transferases"/>
    <property type="match status" value="1"/>
</dbReference>
<dbReference type="EMBL" id="JALZ01000025">
    <property type="protein sequence ID" value="ETX13471.1"/>
    <property type="molecule type" value="Genomic_DNA"/>
</dbReference>
<gene>
    <name evidence="2" type="ORF">OCH239_10165</name>
</gene>
<dbReference type="GO" id="GO:0016758">
    <property type="term" value="F:hexosyltransferase activity"/>
    <property type="evidence" value="ECO:0007669"/>
    <property type="project" value="UniProtKB-ARBA"/>
</dbReference>
<dbReference type="SUPFAM" id="SSF52540">
    <property type="entry name" value="P-loop containing nucleoside triphosphate hydrolases"/>
    <property type="match status" value="1"/>
</dbReference>
<organism evidence="2 3">
    <name type="scientific">Roseivivax halodurans JCM 10272</name>
    <dbReference type="NCBI Taxonomy" id="1449350"/>
    <lineage>
        <taxon>Bacteria</taxon>
        <taxon>Pseudomonadati</taxon>
        <taxon>Pseudomonadota</taxon>
        <taxon>Alphaproteobacteria</taxon>
        <taxon>Rhodobacterales</taxon>
        <taxon>Roseobacteraceae</taxon>
        <taxon>Roseivivax</taxon>
    </lineage>
</organism>
<dbReference type="eggNOG" id="COG3563">
    <property type="taxonomic scope" value="Bacteria"/>
</dbReference>
<evidence type="ECO:0000259" key="1">
    <source>
        <dbReference type="Pfam" id="PF00535"/>
    </source>
</evidence>
<dbReference type="STRING" id="1449350.OCH239_10165"/>
<dbReference type="PANTHER" id="PTHR22916">
    <property type="entry name" value="GLYCOSYLTRANSFERASE"/>
    <property type="match status" value="1"/>
</dbReference>
<comment type="caution">
    <text evidence="2">The sequence shown here is derived from an EMBL/GenBank/DDBJ whole genome shotgun (WGS) entry which is preliminary data.</text>
</comment>
<feature type="domain" description="Glycosyltransferase 2-like" evidence="1">
    <location>
        <begin position="399"/>
        <end position="570"/>
    </location>
</feature>
<dbReference type="Pfam" id="PF05159">
    <property type="entry name" value="Capsule_synth"/>
    <property type="match status" value="1"/>
</dbReference>
<evidence type="ECO:0000313" key="3">
    <source>
        <dbReference type="Proteomes" id="UP000022447"/>
    </source>
</evidence>
<dbReference type="GO" id="GO:0015774">
    <property type="term" value="P:polysaccharide transport"/>
    <property type="evidence" value="ECO:0007669"/>
    <property type="project" value="InterPro"/>
</dbReference>
<dbReference type="CDD" id="cd00761">
    <property type="entry name" value="Glyco_tranf_GTA_type"/>
    <property type="match status" value="1"/>
</dbReference>
<sequence>MRLKLFRGDSGHPEYRRFLKLLALRQRAELPETVTDFRTRLLSRRMAHHRIGFKRSNLNTGFSRNMEQLFPNLVAVNEEGIDDDHPVLMYGAILDSEAKSHASAMQLMPHLRSDADVVFFEMGFLASATSWSESLAARDPAMACLGYVYDDRAQFFMADYPNRLTERLNGMTEISDTERDRARRTIDRIVAARISKYNSQPFFRPKVSLDHKRRVLVVDQNHSDASTFYGRAAPNDFAAMLDAAIAENPDAEILVKTHPDLNWTKSGRRGYFDHLQSSGRIRLIRENLNPFQLFDLVDTVYVGTSGMGLEALLAGKRVVCFGAPFYAGWGVTDDRREIPHRGRTRDLLEIFHFFYIWYTIYNVPGIDGPAEIEDVLDFIQENRPVTPIPAEAPATPTVSIVIPVHGVEDYISDCLASIQRQIFQDFEVIAIDDVSPDSSADIVAAYAESDPRITLIRRQENVGPGFVRNQGIEAARGRYVLFIDPDDYMPNPSHLGRIVAMAEEDQADMVRFRKRHEQIENAAGAFVKLRPDHTESAFKEEKHSVRIRDYPEIAHSRHFWNWLYRREFLDRNAVRFRTAYREERAFLVQAYMADPLFSVCDSDGVVYRVRDTSAVRRKQTMADVRDQINNFEIVVHLLKEKGAFDEGSSLSWYARFQVSQFLHYLFFGFAYKTASAESEQAAFVRHLAAILAEADVTAQDLVSDPMQLSRPHVRASAYGLLLASVRAQRLDFIETALQLDPVRADDLWQEFLEEPANDAQRHFQVALGIYARNKAVLPAPPTRTSGRHRPRILLHLGSSKTGSTSLQHRMDHDRAQLLRGGVWYPEVGQFWQADRPHKQGGHAQFLAAAATGDRTLRNHIDAGVAFWGERLHTIVLSSEGFFLDDRAFDLPAYFDGYDVEVIVYLRRQDAWANSQYCEFVAGGTVSRVGADVTDWLAQTRTRTWLDYAGFVSRWVDLLGKDAVTVRVYSRTVFIGGDLIHDFAQAATLPQILDCAPVDARLTNSARLSAAHVELIRTYNSRWFADNTAYLRFIETAGEALMAWRREQDLPMPRPWILSDAQAADILAAADKGNRWIAREFLDSGGALFPEETVSVESAPLYPQEIRIVHEAYHKTKKTKKTKGSASSVEQLSVADYGMFGWRRWALPPAARLAYRFRTGQKLPHEFNTDPATFVRKTWGTTRPWAVALFEPQALKHQQGLLQRACIRVLRPMAHRRGGTEYVRLLENEPVYFARSIRNPAIRTVLRIVFPSGELIQ</sequence>
<dbReference type="Gene3D" id="3.90.550.10">
    <property type="entry name" value="Spore Coat Polysaccharide Biosynthesis Protein SpsA, Chain A"/>
    <property type="match status" value="1"/>
</dbReference>
<proteinExistence type="predicted"/>
<dbReference type="RefSeq" id="WP_051489544.1">
    <property type="nucleotide sequence ID" value="NZ_JALZ01000025.1"/>
</dbReference>
<name>X7EE54_9RHOB</name>
<dbReference type="Pfam" id="PF00535">
    <property type="entry name" value="Glycos_transf_2"/>
    <property type="match status" value="1"/>
</dbReference>
<protein>
    <recommendedName>
        <fullName evidence="1">Glycosyltransferase 2-like domain-containing protein</fullName>
    </recommendedName>
</protein>
<dbReference type="OrthoDB" id="543755at2"/>
<keyword evidence="3" id="KW-1185">Reference proteome</keyword>
<dbReference type="Proteomes" id="UP000022447">
    <property type="component" value="Unassembled WGS sequence"/>
</dbReference>
<accession>X7EE54</accession>
<dbReference type="InterPro" id="IPR027417">
    <property type="entry name" value="P-loop_NTPase"/>
</dbReference>
<dbReference type="AlphaFoldDB" id="X7EE54"/>